<keyword evidence="20" id="KW-1185">Reference proteome</keyword>
<dbReference type="PANTHER" id="PTHR41523">
    <property type="entry name" value="TWO-COMPONENT SYSTEM SENSOR PROTEIN"/>
    <property type="match status" value="1"/>
</dbReference>
<dbReference type="InterPro" id="IPR000014">
    <property type="entry name" value="PAS"/>
</dbReference>
<comment type="catalytic activity">
    <reaction evidence="1">
        <text>ATP + protein L-histidine = ADP + protein N-phospho-L-histidine.</text>
        <dbReference type="EC" id="2.7.13.3"/>
    </reaction>
</comment>
<keyword evidence="15" id="KW-0843">Virulence</keyword>
<dbReference type="PROSITE" id="PS50112">
    <property type="entry name" value="PAS"/>
    <property type="match status" value="1"/>
</dbReference>
<dbReference type="PROSITE" id="PS50113">
    <property type="entry name" value="PAC"/>
    <property type="match status" value="1"/>
</dbReference>
<evidence type="ECO:0000256" key="16">
    <source>
        <dbReference type="ARBA" id="ARBA00023170"/>
    </source>
</evidence>
<dbReference type="SMART" id="SM00911">
    <property type="entry name" value="HWE_HK"/>
    <property type="match status" value="1"/>
</dbReference>
<evidence type="ECO:0000256" key="15">
    <source>
        <dbReference type="ARBA" id="ARBA00023026"/>
    </source>
</evidence>
<dbReference type="Proteomes" id="UP001055153">
    <property type="component" value="Unassembled WGS sequence"/>
</dbReference>
<dbReference type="InterPro" id="IPR029016">
    <property type="entry name" value="GAF-like_dom_sf"/>
</dbReference>
<evidence type="ECO:0000313" key="19">
    <source>
        <dbReference type="EMBL" id="GJE01307.1"/>
    </source>
</evidence>
<evidence type="ECO:0000256" key="4">
    <source>
        <dbReference type="ARBA" id="ARBA00022543"/>
    </source>
</evidence>
<feature type="domain" description="PAS" evidence="17">
    <location>
        <begin position="459"/>
        <end position="534"/>
    </location>
</feature>
<evidence type="ECO:0000256" key="1">
    <source>
        <dbReference type="ARBA" id="ARBA00000085"/>
    </source>
</evidence>
<dbReference type="EMBL" id="BPQQ01000036">
    <property type="protein sequence ID" value="GJE01307.1"/>
    <property type="molecule type" value="Genomic_DNA"/>
</dbReference>
<evidence type="ECO:0000313" key="20">
    <source>
        <dbReference type="Proteomes" id="UP001055153"/>
    </source>
</evidence>
<dbReference type="SMART" id="SM00086">
    <property type="entry name" value="PAC"/>
    <property type="match status" value="1"/>
</dbReference>
<keyword evidence="11" id="KW-0547">Nucleotide-binding</keyword>
<dbReference type="SUPFAM" id="SSF55785">
    <property type="entry name" value="PYP-like sensor domain (PAS domain)"/>
    <property type="match status" value="2"/>
</dbReference>
<keyword evidence="10" id="KW-0677">Repeat</keyword>
<keyword evidence="12" id="KW-0418">Kinase</keyword>
<dbReference type="PANTHER" id="PTHR41523:SF8">
    <property type="entry name" value="ETHYLENE RESPONSE SENSOR PROTEIN"/>
    <property type="match status" value="1"/>
</dbReference>
<dbReference type="RefSeq" id="WP_238236134.1">
    <property type="nucleotide sequence ID" value="NZ_BPQQ01000036.1"/>
</dbReference>
<dbReference type="Gene3D" id="3.30.450.40">
    <property type="match status" value="1"/>
</dbReference>
<reference evidence="19" key="1">
    <citation type="journal article" date="2021" name="Front. Microbiol.">
        <title>Comprehensive Comparative Genomics and Phenotyping of Methylobacterium Species.</title>
        <authorList>
            <person name="Alessa O."/>
            <person name="Ogura Y."/>
            <person name="Fujitani Y."/>
            <person name="Takami H."/>
            <person name="Hayashi T."/>
            <person name="Sahin N."/>
            <person name="Tani A."/>
        </authorList>
    </citation>
    <scope>NUCLEOTIDE SEQUENCE</scope>
    <source>
        <strain evidence="19">DSM 17168</strain>
    </source>
</reference>
<name>A0ABQ4SDY9_9HYPH</name>
<evidence type="ECO:0000256" key="2">
    <source>
        <dbReference type="ARBA" id="ARBA00012438"/>
    </source>
</evidence>
<dbReference type="InterPro" id="IPR011102">
    <property type="entry name" value="Sig_transdc_His_kinase_HWE"/>
</dbReference>
<evidence type="ECO:0000256" key="10">
    <source>
        <dbReference type="ARBA" id="ARBA00022737"/>
    </source>
</evidence>
<dbReference type="Pfam" id="PF07536">
    <property type="entry name" value="HWE_HK"/>
    <property type="match status" value="1"/>
</dbReference>
<reference evidence="19" key="2">
    <citation type="submission" date="2021-08" db="EMBL/GenBank/DDBJ databases">
        <authorList>
            <person name="Tani A."/>
            <person name="Ola A."/>
            <person name="Ogura Y."/>
            <person name="Katsura K."/>
            <person name="Hayashi T."/>
        </authorList>
    </citation>
    <scope>NUCLEOTIDE SEQUENCE</scope>
    <source>
        <strain evidence="19">DSM 17168</strain>
    </source>
</reference>
<evidence type="ECO:0000256" key="5">
    <source>
        <dbReference type="ARBA" id="ARBA00022553"/>
    </source>
</evidence>
<dbReference type="Pfam" id="PF08447">
    <property type="entry name" value="PAS_3"/>
    <property type="match status" value="1"/>
</dbReference>
<comment type="caution">
    <text evidence="19">The sequence shown here is derived from an EMBL/GenBank/DDBJ whole genome shotgun (WGS) entry which is preliminary data.</text>
</comment>
<dbReference type="SMART" id="SM00065">
    <property type="entry name" value="GAF"/>
    <property type="match status" value="1"/>
</dbReference>
<evidence type="ECO:0000259" key="17">
    <source>
        <dbReference type="PROSITE" id="PS50112"/>
    </source>
</evidence>
<proteinExistence type="predicted"/>
<evidence type="ECO:0000256" key="3">
    <source>
        <dbReference type="ARBA" id="ARBA00021740"/>
    </source>
</evidence>
<dbReference type="Pfam" id="PF13185">
    <property type="entry name" value="GAF_2"/>
    <property type="match status" value="1"/>
</dbReference>
<dbReference type="InterPro" id="IPR013655">
    <property type="entry name" value="PAS_fold_3"/>
</dbReference>
<feature type="domain" description="PAC" evidence="18">
    <location>
        <begin position="536"/>
        <end position="589"/>
    </location>
</feature>
<dbReference type="Gene3D" id="3.30.450.20">
    <property type="entry name" value="PAS domain"/>
    <property type="match status" value="2"/>
</dbReference>
<dbReference type="CDD" id="cd00130">
    <property type="entry name" value="PAS"/>
    <property type="match status" value="1"/>
</dbReference>
<dbReference type="NCBIfam" id="TIGR00229">
    <property type="entry name" value="sensory_box"/>
    <property type="match status" value="1"/>
</dbReference>
<evidence type="ECO:0000256" key="12">
    <source>
        <dbReference type="ARBA" id="ARBA00022777"/>
    </source>
</evidence>
<dbReference type="SMART" id="SM00091">
    <property type="entry name" value="PAS"/>
    <property type="match status" value="1"/>
</dbReference>
<dbReference type="InterPro" id="IPR036890">
    <property type="entry name" value="HATPase_C_sf"/>
</dbReference>
<evidence type="ECO:0000256" key="9">
    <source>
        <dbReference type="ARBA" id="ARBA00022679"/>
    </source>
</evidence>
<accession>A0ABQ4SDY9</accession>
<keyword evidence="8" id="KW-0288">FMN</keyword>
<evidence type="ECO:0000256" key="13">
    <source>
        <dbReference type="ARBA" id="ARBA00022840"/>
    </source>
</evidence>
<evidence type="ECO:0000256" key="14">
    <source>
        <dbReference type="ARBA" id="ARBA00022991"/>
    </source>
</evidence>
<dbReference type="Gene3D" id="3.30.565.10">
    <property type="entry name" value="Histidine kinase-like ATPase, C-terminal domain"/>
    <property type="match status" value="1"/>
</dbReference>
<keyword evidence="13" id="KW-0067">ATP-binding</keyword>
<protein>
    <recommendedName>
        <fullName evidence="3">Blue-light-activated histidine kinase</fullName>
        <ecNumber evidence="2">2.7.13.3</ecNumber>
    </recommendedName>
</protein>
<dbReference type="InterPro" id="IPR003018">
    <property type="entry name" value="GAF"/>
</dbReference>
<evidence type="ECO:0000256" key="11">
    <source>
        <dbReference type="ARBA" id="ARBA00022741"/>
    </source>
</evidence>
<keyword evidence="9" id="KW-0808">Transferase</keyword>
<evidence type="ECO:0000256" key="6">
    <source>
        <dbReference type="ARBA" id="ARBA00022606"/>
    </source>
</evidence>
<dbReference type="InterPro" id="IPR000700">
    <property type="entry name" value="PAS-assoc_C"/>
</dbReference>
<keyword evidence="5" id="KW-0597">Phosphoprotein</keyword>
<keyword evidence="7" id="KW-0285">Flavoprotein</keyword>
<dbReference type="SUPFAM" id="SSF55781">
    <property type="entry name" value="GAF domain-like"/>
    <property type="match status" value="1"/>
</dbReference>
<gene>
    <name evidence="19" type="ORF">GMJLKIPL_3237</name>
</gene>
<dbReference type="InterPro" id="IPR001610">
    <property type="entry name" value="PAC"/>
</dbReference>
<keyword evidence="6" id="KW-0716">Sensory transduction</keyword>
<keyword evidence="4" id="KW-0600">Photoreceptor protein</keyword>
<keyword evidence="14" id="KW-0157">Chromophore</keyword>
<organism evidence="19 20">
    <name type="scientific">Methylobacterium isbiliense</name>
    <dbReference type="NCBI Taxonomy" id="315478"/>
    <lineage>
        <taxon>Bacteria</taxon>
        <taxon>Pseudomonadati</taxon>
        <taxon>Pseudomonadota</taxon>
        <taxon>Alphaproteobacteria</taxon>
        <taxon>Hyphomicrobiales</taxon>
        <taxon>Methylobacteriaceae</taxon>
        <taxon>Methylobacterium</taxon>
    </lineage>
</organism>
<keyword evidence="16" id="KW-0675">Receptor</keyword>
<evidence type="ECO:0000256" key="7">
    <source>
        <dbReference type="ARBA" id="ARBA00022630"/>
    </source>
</evidence>
<evidence type="ECO:0000256" key="8">
    <source>
        <dbReference type="ARBA" id="ARBA00022643"/>
    </source>
</evidence>
<dbReference type="InterPro" id="IPR035965">
    <property type="entry name" value="PAS-like_dom_sf"/>
</dbReference>
<sequence length="800" mass="86687">MDGRRDVPSWPLDTGEMAGRIRTHDWAATPLGPIVGWPDRLRGAVDICLSTPLACLVGWGDELVQIYNDAAAALIGAKHPDALGRPARESWAEIWPGLGPLIEAAYAHGEARRIDDFALRPDRGRGPELGYFTVACGPVRDADGAIAGAQLTAIETSDAVAARDALRASEERQAFLLALSDALRPLDDPGEIEAKAARLLAEHLEAGRTACAEREAGAAPHDGAAARGPGVPLAGPGDLVASPSGVEPVRAWTAQEVALVQDTAERTRNAVERARAEDRLRRKNAVLEGVNRIFREALTAASEEELGRVCLAVAEEVTGSAFSFMGEINAETDRLDDLSVSERGWAAFTMDDPNFPYGKVPTGFRIHGLYGRVLRDGRGLIANDPATHPDRIGTPPGHPRLHAFLGVPLIQAGRTVGMVGLGNRPGGYRAEDLEAAEALAPAILQAVLNKRTSTALRESEERFRQFTDASSDLLWIRDADTLRLEYAGPAFEAIYGVRSEAALANGAVRRWIERIHPADRARAIAALRRLRAGERVSHEFRILRASDGEERWIHNTDFPLVDAAGRVQRLGGIATDITLQRRAAERMQVLVAELQHRTRNLLGVVRSVAGRTLAGSVSLADFQRRFEDRLAALARVNGLLSRLDAGGRITFDDLIRSELAAHGVVAREVGGTQVVLAGPAGIRLRSSTVQVFALGLHELATNALKYGALSRPERRLRVDWRLVRGRSEAPRLRVDWRESGVAVTLTEEELSRRRGYGRELIEQALPYQLNAETDYALAPDGVRCTIVLPISTQAAEGADP</sequence>
<evidence type="ECO:0000259" key="18">
    <source>
        <dbReference type="PROSITE" id="PS50113"/>
    </source>
</evidence>
<dbReference type="EC" id="2.7.13.3" evidence="2"/>